<dbReference type="AlphaFoldDB" id="A0A5M9ME56"/>
<feature type="region of interest" description="Disordered" evidence="1">
    <location>
        <begin position="44"/>
        <end position="63"/>
    </location>
</feature>
<protein>
    <submittedName>
        <fullName evidence="2">Uncharacterized protein</fullName>
    </submittedName>
</protein>
<dbReference type="GeneID" id="54330924"/>
<accession>A0A5M9ME56</accession>
<gene>
    <name evidence="2" type="ORF">ATNIH1004_008222</name>
</gene>
<reference evidence="2 3" key="1">
    <citation type="submission" date="2019-08" db="EMBL/GenBank/DDBJ databases">
        <title>The genome sequence of a newly discovered highly antifungal drug resistant Aspergillus species, Aspergillus tanneri NIH 1004.</title>
        <authorList>
            <person name="Mounaud S."/>
            <person name="Singh I."/>
            <person name="Joardar V."/>
            <person name="Pakala S."/>
            <person name="Pakala S."/>
            <person name="Venepally P."/>
            <person name="Chung J.K."/>
            <person name="Losada L."/>
            <person name="Nierman W.C."/>
        </authorList>
    </citation>
    <scope>NUCLEOTIDE SEQUENCE [LARGE SCALE GENOMIC DNA]</scope>
    <source>
        <strain evidence="2 3">NIH1004</strain>
    </source>
</reference>
<sequence>MVNLEFQKFWEPSPAMRNMRGCARAYQPDKPADYPENVALYATSRSNGTPSVTGLEGPESLSEDDPVCHNLAVLQQAMSKLQHAYSVIATRTMATDLLRLKQSTVRPRQESKRGKWAVEDNERLLELRNSHGLP</sequence>
<evidence type="ECO:0000256" key="1">
    <source>
        <dbReference type="SAM" id="MobiDB-lite"/>
    </source>
</evidence>
<dbReference type="RefSeq" id="XP_033423387.1">
    <property type="nucleotide sequence ID" value="XM_033572835.1"/>
</dbReference>
<proteinExistence type="predicted"/>
<evidence type="ECO:0000313" key="3">
    <source>
        <dbReference type="Proteomes" id="UP000324241"/>
    </source>
</evidence>
<name>A0A5M9ME56_9EURO</name>
<dbReference type="Proteomes" id="UP000324241">
    <property type="component" value="Unassembled WGS sequence"/>
</dbReference>
<evidence type="ECO:0000313" key="2">
    <source>
        <dbReference type="EMBL" id="KAA8644026.1"/>
    </source>
</evidence>
<organism evidence="2 3">
    <name type="scientific">Aspergillus tanneri</name>
    <dbReference type="NCBI Taxonomy" id="1220188"/>
    <lineage>
        <taxon>Eukaryota</taxon>
        <taxon>Fungi</taxon>
        <taxon>Dikarya</taxon>
        <taxon>Ascomycota</taxon>
        <taxon>Pezizomycotina</taxon>
        <taxon>Eurotiomycetes</taxon>
        <taxon>Eurotiomycetidae</taxon>
        <taxon>Eurotiales</taxon>
        <taxon>Aspergillaceae</taxon>
        <taxon>Aspergillus</taxon>
        <taxon>Aspergillus subgen. Circumdati</taxon>
    </lineage>
</organism>
<comment type="caution">
    <text evidence="2">The sequence shown here is derived from an EMBL/GenBank/DDBJ whole genome shotgun (WGS) entry which is preliminary data.</text>
</comment>
<dbReference type="OrthoDB" id="4355514at2759"/>
<dbReference type="EMBL" id="QUQM01000006">
    <property type="protein sequence ID" value="KAA8644026.1"/>
    <property type="molecule type" value="Genomic_DNA"/>
</dbReference>